<dbReference type="GO" id="GO:0022627">
    <property type="term" value="C:cytosolic small ribosomal subunit"/>
    <property type="evidence" value="ECO:0007669"/>
    <property type="project" value="TreeGrafter"/>
</dbReference>
<dbReference type="HOGENOM" id="CLU_046483_4_0_1"/>
<protein>
    <recommendedName>
        <fullName evidence="8">40S ribosomal protein S16</fullName>
    </recommendedName>
</protein>
<dbReference type="PANTHER" id="PTHR21569">
    <property type="entry name" value="RIBOSOMAL PROTEIN S9"/>
    <property type="match status" value="1"/>
</dbReference>
<evidence type="ECO:0000256" key="5">
    <source>
        <dbReference type="SAM" id="MobiDB-lite"/>
    </source>
</evidence>
<dbReference type="InterPro" id="IPR014721">
    <property type="entry name" value="Ribsml_uS5_D2-typ_fold_subgr"/>
</dbReference>
<sequence>MQEVKTIGTKKHAKAHATTVPIQSPFSLTVNHVGLALVQDVFMRNKINELILIIGQENLENLRVNVSVRGGGHVSQVYAVRQAIAKGVVAFYGKFVDEERKQEIQNRLIKFDKFTLVADPRRSEPKKAGGPSARAKYTKSYR</sequence>
<evidence type="ECO:0000313" key="6">
    <source>
        <dbReference type="EMBL" id="ELA45995.1"/>
    </source>
</evidence>
<dbReference type="InterPro" id="IPR000754">
    <property type="entry name" value="Ribosomal_uS9"/>
</dbReference>
<dbReference type="SUPFAM" id="SSF54211">
    <property type="entry name" value="Ribosomal protein S5 domain 2-like"/>
    <property type="match status" value="1"/>
</dbReference>
<dbReference type="GO" id="GO:0003735">
    <property type="term" value="F:structural constituent of ribosome"/>
    <property type="evidence" value="ECO:0007669"/>
    <property type="project" value="InterPro"/>
</dbReference>
<dbReference type="GO" id="GO:0006412">
    <property type="term" value="P:translation"/>
    <property type="evidence" value="ECO:0007669"/>
    <property type="project" value="InterPro"/>
</dbReference>
<evidence type="ECO:0000256" key="2">
    <source>
        <dbReference type="ARBA" id="ARBA00022980"/>
    </source>
</evidence>
<dbReference type="Proteomes" id="UP000011081">
    <property type="component" value="Unassembled WGS sequence"/>
</dbReference>
<dbReference type="OrthoDB" id="426865at2759"/>
<dbReference type="InterPro" id="IPR020568">
    <property type="entry name" value="Ribosomal_Su5_D2-typ_SF"/>
</dbReference>
<dbReference type="FunCoup" id="L2GSD7">
    <property type="interactions" value="103"/>
</dbReference>
<dbReference type="GeneID" id="19880389"/>
<evidence type="ECO:0000256" key="1">
    <source>
        <dbReference type="ARBA" id="ARBA00005251"/>
    </source>
</evidence>
<dbReference type="InParanoid" id="L2GSD7"/>
<keyword evidence="7" id="KW-1185">Reference proteome</keyword>
<evidence type="ECO:0000313" key="7">
    <source>
        <dbReference type="Proteomes" id="UP000011081"/>
    </source>
</evidence>
<dbReference type="RefSeq" id="XP_008075535.1">
    <property type="nucleotide sequence ID" value="XM_008077344.1"/>
</dbReference>
<evidence type="ECO:0000256" key="4">
    <source>
        <dbReference type="RuleBase" id="RU003815"/>
    </source>
</evidence>
<dbReference type="InterPro" id="IPR020574">
    <property type="entry name" value="Ribosomal_uS9_CS"/>
</dbReference>
<dbReference type="Pfam" id="PF00380">
    <property type="entry name" value="Ribosomal_S9"/>
    <property type="match status" value="1"/>
</dbReference>
<reference evidence="7" key="1">
    <citation type="submission" date="2011-03" db="EMBL/GenBank/DDBJ databases">
        <title>The genome sequence of Vavraia culicis strain floridensis.</title>
        <authorList>
            <consortium name="The Broad Institute Genome Sequencing Platform"/>
            <person name="Cuomo C."/>
            <person name="Becnel J."/>
            <person name="Sanscrainte N."/>
            <person name="Young S.K."/>
            <person name="Zeng Q."/>
            <person name="Gargeya S."/>
            <person name="Fitzgerald M."/>
            <person name="Haas B."/>
            <person name="Abouelleil A."/>
            <person name="Alvarado L."/>
            <person name="Arachchi H.M."/>
            <person name="Berlin A."/>
            <person name="Chapman S.B."/>
            <person name="Gearin G."/>
            <person name="Goldberg J."/>
            <person name="Griggs A."/>
            <person name="Gujja S."/>
            <person name="Hansen M."/>
            <person name="Heiman D."/>
            <person name="Howarth C."/>
            <person name="Larimer J."/>
            <person name="Lui A."/>
            <person name="MacDonald P.J.P."/>
            <person name="McCowen C."/>
            <person name="Montmayeur A."/>
            <person name="Murphy C."/>
            <person name="Neiman D."/>
            <person name="Pearson M."/>
            <person name="Priest M."/>
            <person name="Roberts A."/>
            <person name="Saif S."/>
            <person name="Shea T."/>
            <person name="Sisk P."/>
            <person name="Stolte C."/>
            <person name="Sykes S."/>
            <person name="Wortman J."/>
            <person name="Nusbaum C."/>
            <person name="Birren B."/>
        </authorList>
    </citation>
    <scope>NUCLEOTIDE SEQUENCE [LARGE SCALE GENOMIC DNA]</scope>
    <source>
        <strain evidence="7">floridensis</strain>
    </source>
</reference>
<dbReference type="VEuPathDB" id="MicrosporidiaDB:VCUG_02528"/>
<dbReference type="GO" id="GO:0003723">
    <property type="term" value="F:RNA binding"/>
    <property type="evidence" value="ECO:0007669"/>
    <property type="project" value="TreeGrafter"/>
</dbReference>
<dbReference type="STRING" id="948595.L2GSD7"/>
<evidence type="ECO:0000256" key="3">
    <source>
        <dbReference type="ARBA" id="ARBA00023274"/>
    </source>
</evidence>
<accession>L2GSD7</accession>
<dbReference type="AlphaFoldDB" id="L2GSD7"/>
<keyword evidence="3 4" id="KW-0687">Ribonucleoprotein</keyword>
<gene>
    <name evidence="6" type="ORF">VCUG_02528</name>
</gene>
<dbReference type="PANTHER" id="PTHR21569:SF16">
    <property type="entry name" value="RIBOSOMAL PROTEIN S16"/>
    <property type="match status" value="1"/>
</dbReference>
<organism evidence="6 7">
    <name type="scientific">Vavraia culicis (isolate floridensis)</name>
    <name type="common">Microsporidian parasite</name>
    <dbReference type="NCBI Taxonomy" id="948595"/>
    <lineage>
        <taxon>Eukaryota</taxon>
        <taxon>Fungi</taxon>
        <taxon>Fungi incertae sedis</taxon>
        <taxon>Microsporidia</taxon>
        <taxon>Pleistophoridae</taxon>
        <taxon>Vavraia</taxon>
    </lineage>
</organism>
<dbReference type="Gene3D" id="3.30.230.10">
    <property type="match status" value="1"/>
</dbReference>
<proteinExistence type="inferred from homology"/>
<comment type="similarity">
    <text evidence="1 4">Belongs to the universal ribosomal protein uS9 family.</text>
</comment>
<dbReference type="EMBL" id="GL877474">
    <property type="protein sequence ID" value="ELA45995.1"/>
    <property type="molecule type" value="Genomic_DNA"/>
</dbReference>
<dbReference type="GO" id="GO:0000462">
    <property type="term" value="P:maturation of SSU-rRNA from tricistronic rRNA transcript (SSU-rRNA, 5.8S rRNA, LSU-rRNA)"/>
    <property type="evidence" value="ECO:0007669"/>
    <property type="project" value="TreeGrafter"/>
</dbReference>
<keyword evidence="2 4" id="KW-0689">Ribosomal protein</keyword>
<evidence type="ECO:0008006" key="8">
    <source>
        <dbReference type="Google" id="ProtNLM"/>
    </source>
</evidence>
<dbReference type="OMA" id="AHCKKGQ"/>
<name>L2GSD7_VAVCU</name>
<feature type="region of interest" description="Disordered" evidence="5">
    <location>
        <begin position="121"/>
        <end position="142"/>
    </location>
</feature>
<dbReference type="PROSITE" id="PS00360">
    <property type="entry name" value="RIBOSOMAL_S9"/>
    <property type="match status" value="1"/>
</dbReference>